<sequence>MVANFLTNLRGEHKIDNIMDNLDFSEEEIQQQLAILGYKTIPKHRLLEFKQDLDELIRHGQWKNLASPRHISIHTRRAASQSSLPAYTKEKVSLSYNNNSGDGFFLHKEVTGRDSTLSNTQKSEHNVRSLSCGDSYAALSVGPRLHFSAGAPNRLQEEPDTEDTLDSLLSDSYTSCSDHQQRRVIKRKVLRKRKGKSFICSESIYTDDSDASSCLEERMAELDLTSDRKDYDTDENDSQGSETDAVDFPAFRSCIDVVTQSDREVRPKPKSFIRPVMFQRAIKKNDPVTRYFQYKEMWDAFQVPGDNVRKALRWEIKEKLSYQPLPKPRRVYVPNTYTVPTQKKRSELRWTIRNDLANRRLPQKFNSQF</sequence>
<evidence type="ECO:0000256" key="6">
    <source>
        <dbReference type="ARBA" id="ARBA00023212"/>
    </source>
</evidence>
<feature type="domain" description="Centriolar and ciliogenesis-associated protein HYLS1 C-terminal" evidence="9">
    <location>
        <begin position="273"/>
        <end position="357"/>
    </location>
</feature>
<dbReference type="InterPro" id="IPR052319">
    <property type="entry name" value="Centriolar_ciliogenesis_assoc"/>
</dbReference>
<dbReference type="EMBL" id="AYCK01016183">
    <property type="status" value="NOT_ANNOTATED_CDS"/>
    <property type="molecule type" value="Genomic_DNA"/>
</dbReference>
<evidence type="ECO:0000256" key="4">
    <source>
        <dbReference type="ARBA" id="ARBA00022490"/>
    </source>
</evidence>
<evidence type="ECO:0000256" key="8">
    <source>
        <dbReference type="SAM" id="MobiDB-lite"/>
    </source>
</evidence>
<keyword evidence="4" id="KW-0963">Cytoplasm</keyword>
<comment type="subcellular location">
    <subcellularLocation>
        <location evidence="2">Cell projection</location>
        <location evidence="2">Cilium</location>
    </subcellularLocation>
    <subcellularLocation>
        <location evidence="1">Cytoplasm</location>
        <location evidence="1">Cytoskeleton</location>
        <location evidence="1">Microtubule organizing center</location>
        <location evidence="1">Centrosome</location>
        <location evidence="1">Centriole</location>
    </subcellularLocation>
</comment>
<dbReference type="OMA" id="PNDYIVP"/>
<evidence type="ECO:0000256" key="5">
    <source>
        <dbReference type="ARBA" id="ARBA00022794"/>
    </source>
</evidence>
<organism evidence="10 11">
    <name type="scientific">Poecilia formosa</name>
    <name type="common">Amazon molly</name>
    <name type="synonym">Limia formosa</name>
    <dbReference type="NCBI Taxonomy" id="48698"/>
    <lineage>
        <taxon>Eukaryota</taxon>
        <taxon>Metazoa</taxon>
        <taxon>Chordata</taxon>
        <taxon>Craniata</taxon>
        <taxon>Vertebrata</taxon>
        <taxon>Euteleostomi</taxon>
        <taxon>Actinopterygii</taxon>
        <taxon>Neopterygii</taxon>
        <taxon>Teleostei</taxon>
        <taxon>Neoteleostei</taxon>
        <taxon>Acanthomorphata</taxon>
        <taxon>Ovalentaria</taxon>
        <taxon>Atherinomorphae</taxon>
        <taxon>Cyprinodontiformes</taxon>
        <taxon>Poeciliidae</taxon>
        <taxon>Poeciliinae</taxon>
        <taxon>Poecilia</taxon>
    </lineage>
</organism>
<accession>A0A087Y5P6</accession>
<dbReference type="eggNOG" id="ENOG502QVD7">
    <property type="taxonomic scope" value="Eukaryota"/>
</dbReference>
<protein>
    <submittedName>
        <fullName evidence="10">HYLS1 centriolar and ciliogenesis associated</fullName>
    </submittedName>
</protein>
<dbReference type="GO" id="GO:0097730">
    <property type="term" value="C:non-motile cilium"/>
    <property type="evidence" value="ECO:0007669"/>
    <property type="project" value="TreeGrafter"/>
</dbReference>
<keyword evidence="11" id="KW-1185">Reference proteome</keyword>
<dbReference type="GeneID" id="103153653"/>
<evidence type="ECO:0000313" key="10">
    <source>
        <dbReference type="Ensembl" id="ENSPFOP00000013349.2"/>
    </source>
</evidence>
<dbReference type="Pfam" id="PF15311">
    <property type="entry name" value="HYLS1_C"/>
    <property type="match status" value="1"/>
</dbReference>
<dbReference type="Proteomes" id="UP000028760">
    <property type="component" value="Unassembled WGS sequence"/>
</dbReference>
<dbReference type="PANTHER" id="PTHR34174">
    <property type="entry name" value="HYDROLETHALUS SYNDROME PROTEIN 1"/>
    <property type="match status" value="1"/>
</dbReference>
<reference evidence="10" key="3">
    <citation type="submission" date="2025-09" db="UniProtKB">
        <authorList>
            <consortium name="Ensembl"/>
        </authorList>
    </citation>
    <scope>IDENTIFICATION</scope>
</reference>
<evidence type="ECO:0000256" key="3">
    <source>
        <dbReference type="ARBA" id="ARBA00010091"/>
    </source>
</evidence>
<dbReference type="AlphaFoldDB" id="A0A087Y5P6"/>
<dbReference type="RefSeq" id="XP_007574717.1">
    <property type="nucleotide sequence ID" value="XM_007574655.2"/>
</dbReference>
<dbReference type="GO" id="GO:0005814">
    <property type="term" value="C:centriole"/>
    <property type="evidence" value="ECO:0007669"/>
    <property type="project" value="UniProtKB-SubCell"/>
</dbReference>
<evidence type="ECO:0000256" key="7">
    <source>
        <dbReference type="ARBA" id="ARBA00023273"/>
    </source>
</evidence>
<comment type="similarity">
    <text evidence="3">Belongs to the HYLS1 family.</text>
</comment>
<dbReference type="Ensembl" id="ENSPFOT00000013367.2">
    <property type="protein sequence ID" value="ENSPFOP00000013349.2"/>
    <property type="gene ID" value="ENSPFOG00000013332.2"/>
</dbReference>
<evidence type="ECO:0000256" key="1">
    <source>
        <dbReference type="ARBA" id="ARBA00004114"/>
    </source>
</evidence>
<dbReference type="InterPro" id="IPR027918">
    <property type="entry name" value="HYLS1_C_dom"/>
</dbReference>
<keyword evidence="6" id="KW-0206">Cytoskeleton</keyword>
<dbReference type="EMBL" id="AYCK01016184">
    <property type="status" value="NOT_ANNOTATED_CDS"/>
    <property type="molecule type" value="Genomic_DNA"/>
</dbReference>
<dbReference type="GeneTree" id="ENSGT00390000008848"/>
<evidence type="ECO:0000259" key="9">
    <source>
        <dbReference type="Pfam" id="PF15311"/>
    </source>
</evidence>
<keyword evidence="7" id="KW-0966">Cell projection</keyword>
<evidence type="ECO:0000313" key="11">
    <source>
        <dbReference type="Proteomes" id="UP000028760"/>
    </source>
</evidence>
<reference evidence="10" key="2">
    <citation type="submission" date="2025-08" db="UniProtKB">
        <authorList>
            <consortium name="Ensembl"/>
        </authorList>
    </citation>
    <scope>IDENTIFICATION</scope>
</reference>
<dbReference type="PANTHER" id="PTHR34174:SF1">
    <property type="entry name" value="CENTRIOLAR AND CILIOGENESIS-ASSOCIATED PROTEIN HYLS1"/>
    <property type="match status" value="1"/>
</dbReference>
<keyword evidence="5" id="KW-0970">Cilium biogenesis/degradation</keyword>
<evidence type="ECO:0000256" key="2">
    <source>
        <dbReference type="ARBA" id="ARBA00004138"/>
    </source>
</evidence>
<dbReference type="CTD" id="219844"/>
<name>A0A087Y5P6_POEFO</name>
<proteinExistence type="inferred from homology"/>
<dbReference type="KEGG" id="pfor:103153653"/>
<reference evidence="11" key="1">
    <citation type="submission" date="2013-10" db="EMBL/GenBank/DDBJ databases">
        <authorList>
            <person name="Schartl M."/>
            <person name="Warren W."/>
        </authorList>
    </citation>
    <scope>NUCLEOTIDE SEQUENCE [LARGE SCALE GENOMIC DNA]</scope>
    <source>
        <strain evidence="11">female</strain>
    </source>
</reference>
<feature type="region of interest" description="Disordered" evidence="8">
    <location>
        <begin position="225"/>
        <end position="244"/>
    </location>
</feature>
<dbReference type="GO" id="GO:0060271">
    <property type="term" value="P:cilium assembly"/>
    <property type="evidence" value="ECO:0007669"/>
    <property type="project" value="TreeGrafter"/>
</dbReference>
<dbReference type="OrthoDB" id="6343432at2759"/>